<evidence type="ECO:0000313" key="1">
    <source>
        <dbReference type="EMBL" id="RZC60755.1"/>
    </source>
</evidence>
<accession>A0A4Y7JM52</accession>
<organism evidence="1 2">
    <name type="scientific">Papaver somniferum</name>
    <name type="common">Opium poppy</name>
    <dbReference type="NCBI Taxonomy" id="3469"/>
    <lineage>
        <taxon>Eukaryota</taxon>
        <taxon>Viridiplantae</taxon>
        <taxon>Streptophyta</taxon>
        <taxon>Embryophyta</taxon>
        <taxon>Tracheophyta</taxon>
        <taxon>Spermatophyta</taxon>
        <taxon>Magnoliopsida</taxon>
        <taxon>Ranunculales</taxon>
        <taxon>Papaveraceae</taxon>
        <taxon>Papaveroideae</taxon>
        <taxon>Papaver</taxon>
    </lineage>
</organism>
<dbReference type="EMBL" id="CM010719">
    <property type="protein sequence ID" value="RZC60755.1"/>
    <property type="molecule type" value="Genomic_DNA"/>
</dbReference>
<dbReference type="Gramene" id="RZC60755">
    <property type="protein sequence ID" value="RZC60755"/>
    <property type="gene ID" value="C5167_022511"/>
</dbReference>
<evidence type="ECO:0000313" key="2">
    <source>
        <dbReference type="Proteomes" id="UP000316621"/>
    </source>
</evidence>
<dbReference type="Proteomes" id="UP000316621">
    <property type="component" value="Chromosome 5"/>
</dbReference>
<gene>
    <name evidence="1" type="ORF">C5167_022511</name>
</gene>
<keyword evidence="2" id="KW-1185">Reference proteome</keyword>
<protein>
    <submittedName>
        <fullName evidence="1">Uncharacterized protein</fullName>
    </submittedName>
</protein>
<dbReference type="AlphaFoldDB" id="A0A4Y7JM52"/>
<reference evidence="1 2" key="1">
    <citation type="journal article" date="2018" name="Science">
        <title>The opium poppy genome and morphinan production.</title>
        <authorList>
            <person name="Guo L."/>
            <person name="Winzer T."/>
            <person name="Yang X."/>
            <person name="Li Y."/>
            <person name="Ning Z."/>
            <person name="He Z."/>
            <person name="Teodor R."/>
            <person name="Lu Y."/>
            <person name="Bowser T.A."/>
            <person name="Graham I.A."/>
            <person name="Ye K."/>
        </authorList>
    </citation>
    <scope>NUCLEOTIDE SEQUENCE [LARGE SCALE GENOMIC DNA]</scope>
    <source>
        <strain evidence="2">cv. HN1</strain>
        <tissue evidence="1">Leaves</tissue>
    </source>
</reference>
<name>A0A4Y7JM52_PAPSO</name>
<proteinExistence type="predicted"/>
<sequence>MAPITRGITKRDALEAVNVYLCEGIQSSREEALSRYL</sequence>